<gene>
    <name evidence="1" type="ORF">Sradi_6418900</name>
</gene>
<reference evidence="1" key="1">
    <citation type="submission" date="2020-06" db="EMBL/GenBank/DDBJ databases">
        <authorList>
            <person name="Li T."/>
            <person name="Hu X."/>
            <person name="Zhang T."/>
            <person name="Song X."/>
            <person name="Zhang H."/>
            <person name="Dai N."/>
            <person name="Sheng W."/>
            <person name="Hou X."/>
            <person name="Wei L."/>
        </authorList>
    </citation>
    <scope>NUCLEOTIDE SEQUENCE</scope>
    <source>
        <strain evidence="1">G02</strain>
        <tissue evidence="1">Leaf</tissue>
    </source>
</reference>
<evidence type="ECO:0000313" key="1">
    <source>
        <dbReference type="EMBL" id="KAL0301421.1"/>
    </source>
</evidence>
<dbReference type="EMBL" id="JACGWJ010000030">
    <property type="protein sequence ID" value="KAL0301421.1"/>
    <property type="molecule type" value="Genomic_DNA"/>
</dbReference>
<accession>A0AAW2K5T0</accession>
<sequence length="63" mass="7066">MGSHTFWGVEGVREERLLRNDNFKKSALVGGRALLGVETQLSDIQELHVIFLSTAHKVSKVFL</sequence>
<reference evidence="1" key="2">
    <citation type="journal article" date="2024" name="Plant">
        <title>Genomic evolution and insights into agronomic trait innovations of Sesamum species.</title>
        <authorList>
            <person name="Miao H."/>
            <person name="Wang L."/>
            <person name="Qu L."/>
            <person name="Liu H."/>
            <person name="Sun Y."/>
            <person name="Le M."/>
            <person name="Wang Q."/>
            <person name="Wei S."/>
            <person name="Zheng Y."/>
            <person name="Lin W."/>
            <person name="Duan Y."/>
            <person name="Cao H."/>
            <person name="Xiong S."/>
            <person name="Wang X."/>
            <person name="Wei L."/>
            <person name="Li C."/>
            <person name="Ma Q."/>
            <person name="Ju M."/>
            <person name="Zhao R."/>
            <person name="Li G."/>
            <person name="Mu C."/>
            <person name="Tian Q."/>
            <person name="Mei H."/>
            <person name="Zhang T."/>
            <person name="Gao T."/>
            <person name="Zhang H."/>
        </authorList>
    </citation>
    <scope>NUCLEOTIDE SEQUENCE</scope>
    <source>
        <strain evidence="1">G02</strain>
    </source>
</reference>
<name>A0AAW2K5T0_SESRA</name>
<comment type="caution">
    <text evidence="1">The sequence shown here is derived from an EMBL/GenBank/DDBJ whole genome shotgun (WGS) entry which is preliminary data.</text>
</comment>
<dbReference type="AlphaFoldDB" id="A0AAW2K5T0"/>
<protein>
    <submittedName>
        <fullName evidence="1">Uncharacterized protein</fullName>
    </submittedName>
</protein>
<organism evidence="1">
    <name type="scientific">Sesamum radiatum</name>
    <name type="common">Black benniseed</name>
    <dbReference type="NCBI Taxonomy" id="300843"/>
    <lineage>
        <taxon>Eukaryota</taxon>
        <taxon>Viridiplantae</taxon>
        <taxon>Streptophyta</taxon>
        <taxon>Embryophyta</taxon>
        <taxon>Tracheophyta</taxon>
        <taxon>Spermatophyta</taxon>
        <taxon>Magnoliopsida</taxon>
        <taxon>eudicotyledons</taxon>
        <taxon>Gunneridae</taxon>
        <taxon>Pentapetalae</taxon>
        <taxon>asterids</taxon>
        <taxon>lamiids</taxon>
        <taxon>Lamiales</taxon>
        <taxon>Pedaliaceae</taxon>
        <taxon>Sesamum</taxon>
    </lineage>
</organism>
<proteinExistence type="predicted"/>